<evidence type="ECO:0000313" key="2">
    <source>
        <dbReference type="Proteomes" id="UP000779809"/>
    </source>
</evidence>
<accession>A0A932A8T0</accession>
<proteinExistence type="predicted"/>
<protein>
    <submittedName>
        <fullName evidence="1">Uncharacterized protein</fullName>
    </submittedName>
</protein>
<organism evidence="1 2">
    <name type="scientific">Candidatus Korobacter versatilis</name>
    <dbReference type="NCBI Taxonomy" id="658062"/>
    <lineage>
        <taxon>Bacteria</taxon>
        <taxon>Pseudomonadati</taxon>
        <taxon>Acidobacteriota</taxon>
        <taxon>Terriglobia</taxon>
        <taxon>Terriglobales</taxon>
        <taxon>Candidatus Korobacteraceae</taxon>
        <taxon>Candidatus Korobacter</taxon>
    </lineage>
</organism>
<evidence type="ECO:0000313" key="1">
    <source>
        <dbReference type="EMBL" id="MBI2677679.1"/>
    </source>
</evidence>
<dbReference type="Proteomes" id="UP000779809">
    <property type="component" value="Unassembled WGS sequence"/>
</dbReference>
<comment type="caution">
    <text evidence="1">The sequence shown here is derived from an EMBL/GenBank/DDBJ whole genome shotgun (WGS) entry which is preliminary data.</text>
</comment>
<dbReference type="AlphaFoldDB" id="A0A932A8T0"/>
<gene>
    <name evidence="1" type="ORF">HYX28_02745</name>
</gene>
<sequence>MSAHVALGQGVAMAPALINERFKAGQPLAFDIAVANETDKPIVMQGTVMDWWYNDKNEKVFNAPGTFPRSAANWVEFVPRQFEIPAASTKKVHVVVTPPASGETTGGHYAVLFLESKPVLVQAGTAESKALYTNIRLGALLLLAQENTEVFHVEVNDAKLSQPDKSRNLRVDFEVHNRSNSHIYPVPRLAILDAQKQLVGKAEGKTQRFLPEQRDRMSITWPSALKPGTYTAILTLVYGDNQAYTQEFPFTVSE</sequence>
<name>A0A932A8T0_9BACT</name>
<dbReference type="EMBL" id="JACPNR010000004">
    <property type="protein sequence ID" value="MBI2677679.1"/>
    <property type="molecule type" value="Genomic_DNA"/>
</dbReference>
<reference evidence="1" key="1">
    <citation type="submission" date="2020-07" db="EMBL/GenBank/DDBJ databases">
        <title>Huge and variable diversity of episymbiotic CPR bacteria and DPANN archaea in groundwater ecosystems.</title>
        <authorList>
            <person name="He C.Y."/>
            <person name="Keren R."/>
            <person name="Whittaker M."/>
            <person name="Farag I.F."/>
            <person name="Doudna J."/>
            <person name="Cate J.H.D."/>
            <person name="Banfield J.F."/>
        </authorList>
    </citation>
    <scope>NUCLEOTIDE SEQUENCE</scope>
    <source>
        <strain evidence="1">NC_groundwater_580_Pr5_B-0.1um_64_19</strain>
    </source>
</reference>